<dbReference type="SUPFAM" id="SSF51905">
    <property type="entry name" value="FAD/NAD(P)-binding domain"/>
    <property type="match status" value="1"/>
</dbReference>
<dbReference type="InterPro" id="IPR036188">
    <property type="entry name" value="FAD/NAD-bd_sf"/>
</dbReference>
<dbReference type="AlphaFoldDB" id="A0AA90NFH7"/>
<gene>
    <name evidence="2" type="ORF">Q7X28_05670</name>
</gene>
<comment type="caution">
    <text evidence="2">The sequence shown here is derived from an EMBL/GenBank/DDBJ whole genome shotgun (WGS) entry which is preliminary data.</text>
</comment>
<dbReference type="GO" id="GO:0004497">
    <property type="term" value="F:monooxygenase activity"/>
    <property type="evidence" value="ECO:0007669"/>
    <property type="project" value="UniProtKB-KW"/>
</dbReference>
<feature type="domain" description="Styrene monooxygenase StyA putative substrate binding" evidence="1">
    <location>
        <begin position="151"/>
        <end position="265"/>
    </location>
</feature>
<dbReference type="EMBL" id="JAUTIX010000002">
    <property type="protein sequence ID" value="MDP0397409.1"/>
    <property type="molecule type" value="Genomic_DNA"/>
</dbReference>
<evidence type="ECO:0000313" key="3">
    <source>
        <dbReference type="Proteomes" id="UP001178281"/>
    </source>
</evidence>
<dbReference type="Gene3D" id="3.50.50.60">
    <property type="entry name" value="FAD/NAD(P)-binding domain"/>
    <property type="match status" value="3"/>
</dbReference>
<proteinExistence type="predicted"/>
<evidence type="ECO:0000313" key="2">
    <source>
        <dbReference type="EMBL" id="MDP0397409.1"/>
    </source>
</evidence>
<dbReference type="RefSeq" id="WP_305110626.1">
    <property type="nucleotide sequence ID" value="NZ_BAAAII010000005.1"/>
</dbReference>
<name>A0AA90NFH7_9ACTN</name>
<keyword evidence="2" id="KW-0503">Monooxygenase</keyword>
<dbReference type="InterPro" id="IPR041654">
    <property type="entry name" value="StyA_sbd"/>
</dbReference>
<evidence type="ECO:0000259" key="1">
    <source>
        <dbReference type="Pfam" id="PF17885"/>
    </source>
</evidence>
<sequence length="435" mass="46905">MTQTRIAIIGAGVVGATAALVLAQRGHQVDLYSERTAQQLRDDVPATGTAVLFGHSRDVDHTLVPELYPDAPVSTGMNTRLQTGEPGGLEQVLAFDPDFRYTAAGIDVRLRAYDRIRLFEEAGGNFIVDTVTPDGLDAIAGQHDLTLVSTGKGGLSGLFPVDESRTVYRSPQRHLLAAAFTGLGHGDDVFTARGHGAGAHNVFNLHTDHGEIWIGPYWHKDAGATWSVLGFAKPDGGWVERFNEVTDPQSALEVVVGIYRDYFPDDLPDIEKLRVIEQDRHPWLRGAVTPTVRQGVGFTRSGHPVASLGDTSIAFDPIAGQGAQTGLIQVAALVKAIEDRGPNFTAFTADWIRDQFDRHWEERGHAAAEVTRLFLGDPDYAFAAGPLFAGATADDAVGAALFGLLSVPDPILELKTEEDVQRFIEEAKAAALVRS</sequence>
<keyword evidence="3" id="KW-1185">Reference proteome</keyword>
<organism evidence="2 3">
    <name type="scientific">Tsukamurella strandjordii</name>
    <dbReference type="NCBI Taxonomy" id="147577"/>
    <lineage>
        <taxon>Bacteria</taxon>
        <taxon>Bacillati</taxon>
        <taxon>Actinomycetota</taxon>
        <taxon>Actinomycetes</taxon>
        <taxon>Mycobacteriales</taxon>
        <taxon>Tsukamurellaceae</taxon>
        <taxon>Tsukamurella</taxon>
    </lineage>
</organism>
<reference evidence="2" key="1">
    <citation type="submission" date="2023-08" db="EMBL/GenBank/DDBJ databases">
        <title>The draft genome of Tsukamurella strandjordii strain 050030.</title>
        <authorList>
            <person name="Zhao F."/>
            <person name="Feng Y."/>
            <person name="Zong Z."/>
        </authorList>
    </citation>
    <scope>NUCLEOTIDE SEQUENCE</scope>
    <source>
        <strain evidence="2">050030</strain>
    </source>
</reference>
<protein>
    <submittedName>
        <fullName evidence="2">Styrene monooxygenase/indole monooxygenase family protein</fullName>
    </submittedName>
</protein>
<keyword evidence="2" id="KW-0560">Oxidoreductase</keyword>
<accession>A0AA90NFH7</accession>
<dbReference type="Pfam" id="PF17885">
    <property type="entry name" value="Smoa_sbd"/>
    <property type="match status" value="1"/>
</dbReference>
<dbReference type="PRINTS" id="PR00420">
    <property type="entry name" value="RNGMNOXGNASE"/>
</dbReference>
<dbReference type="Proteomes" id="UP001178281">
    <property type="component" value="Unassembled WGS sequence"/>
</dbReference>